<keyword evidence="1" id="KW-1133">Transmembrane helix</keyword>
<evidence type="ECO:0000256" key="1">
    <source>
        <dbReference type="SAM" id="Phobius"/>
    </source>
</evidence>
<evidence type="ECO:0000313" key="3">
    <source>
        <dbReference type="EMBL" id="KYC57242.1"/>
    </source>
</evidence>
<dbReference type="EMBL" id="LNJE01000013">
    <property type="protein sequence ID" value="KYC57242.1"/>
    <property type="molecule type" value="Genomic_DNA"/>
</dbReference>
<accession>A0A150JH09</accession>
<accession>A0A150JC46</accession>
<feature type="transmembrane region" description="Helical" evidence="1">
    <location>
        <begin position="115"/>
        <end position="134"/>
    </location>
</feature>
<name>A0A150JH09_9EURY</name>
<keyword evidence="1" id="KW-0812">Transmembrane</keyword>
<accession>A0A150JJ19</accession>
<reference evidence="2 4" key="1">
    <citation type="journal article" date="2016" name="ISME J.">
        <title>Chasing the elusive Euryarchaeota class WSA2: genomes reveal a uniquely fastidious methyl-reducing methanogen.</title>
        <authorList>
            <person name="Nobu M.K."/>
            <person name="Narihiro T."/>
            <person name="Kuroda K."/>
            <person name="Mei R."/>
            <person name="Liu W.T."/>
        </authorList>
    </citation>
    <scope>NUCLEOTIDE SEQUENCE [LARGE SCALE GENOMIC DNA]</scope>
    <source>
        <strain evidence="2">ADurb1013_Bin02101</strain>
        <strain evidence="3">ADurb1213_Bin02801</strain>
    </source>
</reference>
<dbReference type="Proteomes" id="UP000092420">
    <property type="component" value="Unassembled WGS sequence"/>
</dbReference>
<dbReference type="EMBL" id="LNJB01000010">
    <property type="protein sequence ID" value="KYC54648.1"/>
    <property type="molecule type" value="Genomic_DNA"/>
</dbReference>
<gene>
    <name evidence="2" type="ORF">AN188_00926</name>
    <name evidence="3" type="ORF">APG09_01169</name>
</gene>
<feature type="transmembrane region" description="Helical" evidence="1">
    <location>
        <begin position="91"/>
        <end position="109"/>
    </location>
</feature>
<evidence type="ECO:0000313" key="2">
    <source>
        <dbReference type="EMBL" id="KYC54648.1"/>
    </source>
</evidence>
<keyword evidence="1" id="KW-0472">Membrane</keyword>
<evidence type="ECO:0000313" key="4">
    <source>
        <dbReference type="Proteomes" id="UP000092420"/>
    </source>
</evidence>
<feature type="transmembrane region" description="Helical" evidence="1">
    <location>
        <begin position="21"/>
        <end position="44"/>
    </location>
</feature>
<feature type="transmembrane region" description="Helical" evidence="1">
    <location>
        <begin position="50"/>
        <end position="71"/>
    </location>
</feature>
<protein>
    <submittedName>
        <fullName evidence="2">Uncharacterized protein</fullName>
    </submittedName>
</protein>
<proteinExistence type="predicted"/>
<organism evidence="2 4">
    <name type="scientific">Candidatus Methanofastidiosum methylothiophilum</name>
    <dbReference type="NCBI Taxonomy" id="1705564"/>
    <lineage>
        <taxon>Archaea</taxon>
        <taxon>Methanobacteriati</taxon>
        <taxon>Methanobacteriota</taxon>
        <taxon>Stenosarchaea group</taxon>
        <taxon>Candidatus Methanofastidiosia</taxon>
        <taxon>Candidatus Methanofastidiosales</taxon>
        <taxon>Candidatus Methanofastidiosaceae</taxon>
        <taxon>Candidatus Methanofastidiosum</taxon>
    </lineage>
</organism>
<dbReference type="AlphaFoldDB" id="A0A150JH09"/>
<sequence length="143" mass="16308">MIIAKPEWFKRRKYGGWGLGIKTWQGAVYFAVMIIALVVLITIAGESTHMKLIVTGIWLAFLLVDVFDIMWKLKKDEREVIHEAIAERNAAWGMMIVLCFGVFVELLYSTLNNKIYVNPFVVGALVVGVVIKSITNYKLEREN</sequence>
<comment type="caution">
    <text evidence="2">The sequence shown here is derived from an EMBL/GenBank/DDBJ whole genome shotgun (WGS) entry which is preliminary data.</text>
</comment>